<sequence>MYMFLLVVTNISASAGPRTHLLPCLCEDSCRERRVSPASGSSRLLVQRHTAAPVLSAVLHSAASFLQENKTSLIQAEYHRAAGSLTLLPINSRSAESISSVYFGLS</sequence>
<comment type="caution">
    <text evidence="1">The sequence shown here is derived from an EMBL/GenBank/DDBJ whole genome shotgun (WGS) entry which is preliminary data.</text>
</comment>
<protein>
    <submittedName>
        <fullName evidence="1">Uncharacterized protein</fullName>
    </submittedName>
</protein>
<evidence type="ECO:0000313" key="1">
    <source>
        <dbReference type="EMBL" id="MEQ2292550.1"/>
    </source>
</evidence>
<keyword evidence="2" id="KW-1185">Reference proteome</keyword>
<evidence type="ECO:0000313" key="2">
    <source>
        <dbReference type="Proteomes" id="UP001469553"/>
    </source>
</evidence>
<name>A0ABV0YGI5_9TELE</name>
<dbReference type="Proteomes" id="UP001469553">
    <property type="component" value="Unassembled WGS sequence"/>
</dbReference>
<organism evidence="1 2">
    <name type="scientific">Ameca splendens</name>
    <dbReference type="NCBI Taxonomy" id="208324"/>
    <lineage>
        <taxon>Eukaryota</taxon>
        <taxon>Metazoa</taxon>
        <taxon>Chordata</taxon>
        <taxon>Craniata</taxon>
        <taxon>Vertebrata</taxon>
        <taxon>Euteleostomi</taxon>
        <taxon>Actinopterygii</taxon>
        <taxon>Neopterygii</taxon>
        <taxon>Teleostei</taxon>
        <taxon>Neoteleostei</taxon>
        <taxon>Acanthomorphata</taxon>
        <taxon>Ovalentaria</taxon>
        <taxon>Atherinomorphae</taxon>
        <taxon>Cyprinodontiformes</taxon>
        <taxon>Goodeidae</taxon>
        <taxon>Ameca</taxon>
    </lineage>
</organism>
<gene>
    <name evidence="1" type="ORF">AMECASPLE_024211</name>
</gene>
<reference evidence="1 2" key="1">
    <citation type="submission" date="2021-06" db="EMBL/GenBank/DDBJ databases">
        <authorList>
            <person name="Palmer J.M."/>
        </authorList>
    </citation>
    <scope>NUCLEOTIDE SEQUENCE [LARGE SCALE GENOMIC DNA]</scope>
    <source>
        <strain evidence="1 2">AS_MEX2019</strain>
        <tissue evidence="1">Muscle</tissue>
    </source>
</reference>
<proteinExistence type="predicted"/>
<accession>A0ABV0YGI5</accession>
<dbReference type="EMBL" id="JAHRIP010030503">
    <property type="protein sequence ID" value="MEQ2292550.1"/>
    <property type="molecule type" value="Genomic_DNA"/>
</dbReference>